<dbReference type="InterPro" id="IPR023028">
    <property type="entry name" value="Mannitol_1_phos_5_DH"/>
</dbReference>
<evidence type="ECO:0000256" key="6">
    <source>
        <dbReference type="ARBA" id="ARBA00023027"/>
    </source>
</evidence>
<name>A0A9P3FDQ2_9PEZI</name>
<comment type="similarity">
    <text evidence="1">Belongs to the mannitol dehydrogenase family.</text>
</comment>
<feature type="compositionally biased region" description="Polar residues" evidence="8">
    <location>
        <begin position="1126"/>
        <end position="1142"/>
    </location>
</feature>
<keyword evidence="5" id="KW-0560">Oxidoreductase</keyword>
<gene>
    <name evidence="12" type="ORF">CKM354_000675700</name>
</gene>
<dbReference type="GO" id="GO:0008926">
    <property type="term" value="F:mannitol-1-phosphate 5-dehydrogenase activity"/>
    <property type="evidence" value="ECO:0007669"/>
    <property type="project" value="UniProtKB-EC"/>
</dbReference>
<sequence>MGLKGVHFGGGNIGRGFVAEFLHNSGFEVVFVDVMDSIIESLQNNKSYEVTEIGPDGETKFTIDNYRALNSKYEMAAVIEEIATADTVTCAVGPNILKFIAEPIAKGIEARKSDTPLAVIACENAIGATDTLRGFIEQKLDEKTKSDIASKARFANSAIDRIVPIQDEGAGLNVKIEKFYEWCVEEEPFDGKPPAIKGVHYVDDLEPYIERKLFTVNTGHATAAYYGHQAGKKYIHEVLEDKKLHDIVQGALEETAHLICTKHSHITKEEQQQYVQQIVKRISNPVLKDNVERVGRAPLRKLSRKERFIGPAAQLAEKGEKVDSLLGSIEQALRFQNVEGDDESVELAKILKENDSKAATEKLTGLDEKHPLFAKVEERVKKVQSAIESSLRIRTKKRLTSRALSILAARKQILVTAMDHSAPTSPPTPPPPLIPADGFPRVDQQGLHGFSQTIQLGLTRHSGARGLPPRTTPTETETGRFTDQGSNLSLIRDGADSEGYQHHDAQAALLARAGEAVRLLFVLAGLREAALREPEESEDETDDDDDDDDDNEHCISPALARRSGRMAIDHIPYPETHDLARAEKAFYPVTIPVSHWQLRHYISSPEPDHLYYASAHHVFCLNTATKKRKHIATLPFEARCTASGYGYVCVGGEDEGHFAAIKINGALDVDAALPLSSLGQNVTRRAATVKVERIGEEIVNSISIHRIQDEEAHLDDIVAVLTNNDRTVRIYSLPTGHETKCKGIPFAVNHATISPDGQVLVAVGDYNQAHFYRRVILDDRPQIPKPHNRLTSASVDWKLLCKVSLHVSSPDSTVGYFTTAWSPNARLVAVGSEGGYITIIDRDILEDDELDEENRDEAVIAVVPGSRADFPSPHPGAIRSMVFSPDPWDLLIWSEDQGRICVGDLRTGLKSRQIIDLEPKDEQMHKYEMDIVDPDEAALPAVTQPTHLDELEADLLRRYRAAPDNASAVNFATEYIEARRRQREHRQALAAARQQISQSGSRARLAAAEAMEDDPQGLTSREQQILETLRTTRQREEARANGQIPRSVNYTTPDMFTTSGPTRSGRETPSSGSTSRPISEILSSVQETLPTLERIHAANPATASHTVDNDDLLPPLATMREALAAWSSNSDSVPAPRSTANARSADRTRAAAGLSGGESSRRAAEQGSGSSPPNAEEHTADGSQDDNPWIAIEEQMGRGPLFEAARRANPSSPLPAERERDAERDARRERYESIQNELDTQRRIAASAARNRERWRSSRLAGSGISSAAAERAIAMAEARRSAAYPDQYEALIRRTQLRGWGNPTGREIGVRTAGLAMSPDGRMLWAACEDGIFEIDIRTKGRMFLPSLQPR</sequence>
<dbReference type="NCBIfam" id="NF002647">
    <property type="entry name" value="PRK02318.1-3"/>
    <property type="match status" value="1"/>
</dbReference>
<dbReference type="GO" id="GO:0005829">
    <property type="term" value="C:cytosol"/>
    <property type="evidence" value="ECO:0007669"/>
    <property type="project" value="TreeGrafter"/>
</dbReference>
<feature type="domain" description="Mannitol dehydrogenase C-terminal" evidence="10">
    <location>
        <begin position="204"/>
        <end position="353"/>
    </location>
</feature>
<dbReference type="EMBL" id="BOLY01000004">
    <property type="protein sequence ID" value="GIZ43533.1"/>
    <property type="molecule type" value="Genomic_DNA"/>
</dbReference>
<feature type="region of interest" description="Disordered" evidence="8">
    <location>
        <begin position="1126"/>
        <end position="1186"/>
    </location>
</feature>
<dbReference type="NCBIfam" id="NF002652">
    <property type="entry name" value="PRK02318.2-5"/>
    <property type="match status" value="1"/>
</dbReference>
<dbReference type="EC" id="1.1.1.17" evidence="3"/>
<dbReference type="SUPFAM" id="SSF51735">
    <property type="entry name" value="NAD(P)-binding Rossmann-fold domains"/>
    <property type="match status" value="1"/>
</dbReference>
<feature type="domain" description="DUF2415" evidence="11">
    <location>
        <begin position="876"/>
        <end position="916"/>
    </location>
</feature>
<feature type="region of interest" description="Disordered" evidence="8">
    <location>
        <begin position="1205"/>
        <end position="1228"/>
    </location>
</feature>
<dbReference type="GO" id="GO:0019592">
    <property type="term" value="P:mannitol catabolic process"/>
    <property type="evidence" value="ECO:0007669"/>
    <property type="project" value="TreeGrafter"/>
</dbReference>
<evidence type="ECO:0000259" key="10">
    <source>
        <dbReference type="Pfam" id="PF08125"/>
    </source>
</evidence>
<dbReference type="Pfam" id="PF01232">
    <property type="entry name" value="Mannitol_dh"/>
    <property type="match status" value="1"/>
</dbReference>
<dbReference type="OrthoDB" id="418169at2759"/>
<evidence type="ECO:0000256" key="2">
    <source>
        <dbReference type="ARBA" id="ARBA00011245"/>
    </source>
</evidence>
<dbReference type="InterPro" id="IPR008927">
    <property type="entry name" value="6-PGluconate_DH-like_C_sf"/>
</dbReference>
<organism evidence="12 13">
    <name type="scientific">Cercospora kikuchii</name>
    <dbReference type="NCBI Taxonomy" id="84275"/>
    <lineage>
        <taxon>Eukaryota</taxon>
        <taxon>Fungi</taxon>
        <taxon>Dikarya</taxon>
        <taxon>Ascomycota</taxon>
        <taxon>Pezizomycotina</taxon>
        <taxon>Dothideomycetes</taxon>
        <taxon>Dothideomycetidae</taxon>
        <taxon>Mycosphaerellales</taxon>
        <taxon>Mycosphaerellaceae</taxon>
        <taxon>Cercospora</taxon>
    </lineage>
</organism>
<evidence type="ECO:0000259" key="11">
    <source>
        <dbReference type="Pfam" id="PF10313"/>
    </source>
</evidence>
<dbReference type="Gene3D" id="2.130.10.10">
    <property type="entry name" value="YVTN repeat-like/Quinoprotein amine dehydrogenase"/>
    <property type="match status" value="1"/>
</dbReference>
<feature type="region of interest" description="Disordered" evidence="8">
    <location>
        <begin position="986"/>
        <end position="1078"/>
    </location>
</feature>
<dbReference type="Pfam" id="PF10313">
    <property type="entry name" value="DUF2415"/>
    <property type="match status" value="1"/>
</dbReference>
<dbReference type="PRINTS" id="PR00084">
    <property type="entry name" value="MTLDHDRGNASE"/>
</dbReference>
<dbReference type="InterPro" id="IPR036291">
    <property type="entry name" value="NAD(P)-bd_dom_sf"/>
</dbReference>
<feature type="compositionally biased region" description="Low complexity" evidence="8">
    <location>
        <begin position="988"/>
        <end position="998"/>
    </location>
</feature>
<dbReference type="InterPro" id="IPR013131">
    <property type="entry name" value="Mannitol_DH_N"/>
</dbReference>
<dbReference type="Proteomes" id="UP000825890">
    <property type="component" value="Unassembled WGS sequence"/>
</dbReference>
<comment type="subunit">
    <text evidence="2">Monomer.</text>
</comment>
<dbReference type="Gene3D" id="1.10.1040.10">
    <property type="entry name" value="N-(1-d-carboxylethyl)-l-norvaline Dehydrogenase, domain 2"/>
    <property type="match status" value="1"/>
</dbReference>
<evidence type="ECO:0000313" key="12">
    <source>
        <dbReference type="EMBL" id="GIZ43533.1"/>
    </source>
</evidence>
<accession>A0A9P3FDQ2</accession>
<dbReference type="SUPFAM" id="SSF48179">
    <property type="entry name" value="6-phosphogluconate dehydrogenase C-terminal domain-like"/>
    <property type="match status" value="1"/>
</dbReference>
<dbReference type="InterPro" id="IPR019417">
    <property type="entry name" value="DUF2415"/>
</dbReference>
<evidence type="ECO:0000313" key="13">
    <source>
        <dbReference type="Proteomes" id="UP000825890"/>
    </source>
</evidence>
<keyword evidence="13" id="KW-1185">Reference proteome</keyword>
<protein>
    <recommendedName>
        <fullName evidence="4">Mannitol-1-phosphate 5-dehydrogenase</fullName>
        <ecNumber evidence="3">1.1.1.17</ecNumber>
    </recommendedName>
</protein>
<dbReference type="HAMAP" id="MF_00196">
    <property type="entry name" value="Mannitol_dehydrog"/>
    <property type="match status" value="1"/>
</dbReference>
<feature type="compositionally biased region" description="Polar residues" evidence="8">
    <location>
        <begin position="1017"/>
        <end position="1031"/>
    </location>
</feature>
<comment type="caution">
    <text evidence="12">The sequence shown here is derived from an EMBL/GenBank/DDBJ whole genome shotgun (WGS) entry which is preliminary data.</text>
</comment>
<dbReference type="GeneID" id="68292332"/>
<dbReference type="RefSeq" id="XP_044658020.1">
    <property type="nucleotide sequence ID" value="XM_044802085.1"/>
</dbReference>
<dbReference type="InterPro" id="IPR036322">
    <property type="entry name" value="WD40_repeat_dom_sf"/>
</dbReference>
<dbReference type="PANTHER" id="PTHR30524:SF0">
    <property type="entry name" value="ALTRONATE OXIDOREDUCTASE-RELATED"/>
    <property type="match status" value="1"/>
</dbReference>
<evidence type="ECO:0000259" key="9">
    <source>
        <dbReference type="Pfam" id="PF01232"/>
    </source>
</evidence>
<dbReference type="PANTHER" id="PTHR30524">
    <property type="entry name" value="MANNITOL-1-PHOSPHATE 5-DEHYDROGENASE"/>
    <property type="match status" value="1"/>
</dbReference>
<evidence type="ECO:0000256" key="7">
    <source>
        <dbReference type="ARBA" id="ARBA00048615"/>
    </source>
</evidence>
<evidence type="ECO:0000256" key="1">
    <source>
        <dbReference type="ARBA" id="ARBA00006541"/>
    </source>
</evidence>
<feature type="compositionally biased region" description="Polar residues" evidence="8">
    <location>
        <begin position="1044"/>
        <end position="1078"/>
    </location>
</feature>
<dbReference type="InterPro" id="IPR015943">
    <property type="entry name" value="WD40/YVTN_repeat-like_dom_sf"/>
</dbReference>
<evidence type="ECO:0000256" key="8">
    <source>
        <dbReference type="SAM" id="MobiDB-lite"/>
    </source>
</evidence>
<dbReference type="Pfam" id="PF08125">
    <property type="entry name" value="Mannitol_dh_C"/>
    <property type="match status" value="1"/>
</dbReference>
<dbReference type="Gene3D" id="3.40.50.720">
    <property type="entry name" value="NAD(P)-binding Rossmann-like Domain"/>
    <property type="match status" value="1"/>
</dbReference>
<reference evidence="12 13" key="1">
    <citation type="submission" date="2021-01" db="EMBL/GenBank/DDBJ databases">
        <title>Cercospora kikuchii MAFF 305040 whole genome shotgun sequence.</title>
        <authorList>
            <person name="Kashiwa T."/>
            <person name="Suzuki T."/>
        </authorList>
    </citation>
    <scope>NUCLEOTIDE SEQUENCE [LARGE SCALE GENOMIC DNA]</scope>
    <source>
        <strain evidence="12 13">MAFF 305040</strain>
    </source>
</reference>
<evidence type="ECO:0000256" key="5">
    <source>
        <dbReference type="ARBA" id="ARBA00023002"/>
    </source>
</evidence>
<dbReference type="InterPro" id="IPR013118">
    <property type="entry name" value="Mannitol_DH_C"/>
</dbReference>
<dbReference type="SUPFAM" id="SSF50978">
    <property type="entry name" value="WD40 repeat-like"/>
    <property type="match status" value="1"/>
</dbReference>
<keyword evidence="6" id="KW-0520">NAD</keyword>
<feature type="region of interest" description="Disordered" evidence="8">
    <location>
        <begin position="531"/>
        <end position="554"/>
    </location>
</feature>
<feature type="compositionally biased region" description="Basic and acidic residues" evidence="8">
    <location>
        <begin position="1216"/>
        <end position="1228"/>
    </location>
</feature>
<feature type="domain" description="Mannitol dehydrogenase N-terminal" evidence="9">
    <location>
        <begin position="6"/>
        <end position="197"/>
    </location>
</feature>
<evidence type="ECO:0000256" key="4">
    <source>
        <dbReference type="ARBA" id="ARBA00016219"/>
    </source>
</evidence>
<evidence type="ECO:0000256" key="3">
    <source>
        <dbReference type="ARBA" id="ARBA00012939"/>
    </source>
</evidence>
<feature type="compositionally biased region" description="Acidic residues" evidence="8">
    <location>
        <begin position="535"/>
        <end position="551"/>
    </location>
</feature>
<feature type="region of interest" description="Disordered" evidence="8">
    <location>
        <begin position="461"/>
        <end position="487"/>
    </location>
</feature>
<feature type="compositionally biased region" description="Low complexity" evidence="8">
    <location>
        <begin position="465"/>
        <end position="482"/>
    </location>
</feature>
<dbReference type="InterPro" id="IPR000669">
    <property type="entry name" value="Mannitol_DH"/>
</dbReference>
<comment type="catalytic activity">
    <reaction evidence="7">
        <text>D-mannitol 1-phosphate + NAD(+) = beta-D-fructose 6-phosphate + NADH + H(+)</text>
        <dbReference type="Rhea" id="RHEA:19661"/>
        <dbReference type="ChEBI" id="CHEBI:15378"/>
        <dbReference type="ChEBI" id="CHEBI:57540"/>
        <dbReference type="ChEBI" id="CHEBI:57634"/>
        <dbReference type="ChEBI" id="CHEBI:57945"/>
        <dbReference type="ChEBI" id="CHEBI:61381"/>
        <dbReference type="EC" id="1.1.1.17"/>
    </reaction>
</comment>
<dbReference type="InterPro" id="IPR013328">
    <property type="entry name" value="6PGD_dom2"/>
</dbReference>
<proteinExistence type="inferred from homology"/>